<dbReference type="AlphaFoldDB" id="A0A1F8G3D3"/>
<protein>
    <recommendedName>
        <fullName evidence="3">Transglutaminase-like domain-containing protein</fullName>
    </recommendedName>
</protein>
<reference evidence="1 2" key="1">
    <citation type="journal article" date="2016" name="Nat. Commun.">
        <title>Thousands of microbial genomes shed light on interconnected biogeochemical processes in an aquifer system.</title>
        <authorList>
            <person name="Anantharaman K."/>
            <person name="Brown C.T."/>
            <person name="Hug L.A."/>
            <person name="Sharon I."/>
            <person name="Castelle C.J."/>
            <person name="Probst A.J."/>
            <person name="Thomas B.C."/>
            <person name="Singh A."/>
            <person name="Wilkins M.J."/>
            <person name="Karaoz U."/>
            <person name="Brodie E.L."/>
            <person name="Williams K.H."/>
            <person name="Hubbard S.S."/>
            <person name="Banfield J.F."/>
        </authorList>
    </citation>
    <scope>NUCLEOTIDE SEQUENCE [LARGE SCALE GENOMIC DNA]</scope>
</reference>
<evidence type="ECO:0000313" key="2">
    <source>
        <dbReference type="Proteomes" id="UP000177478"/>
    </source>
</evidence>
<dbReference type="STRING" id="1802689.A3F25_02465"/>
<gene>
    <name evidence="1" type="ORF">A3F25_02465</name>
</gene>
<dbReference type="EMBL" id="MGKD01000011">
    <property type="protein sequence ID" value="OGN19854.1"/>
    <property type="molecule type" value="Genomic_DNA"/>
</dbReference>
<evidence type="ECO:0000313" key="1">
    <source>
        <dbReference type="EMBL" id="OGN19854.1"/>
    </source>
</evidence>
<organism evidence="1 2">
    <name type="scientific">Candidatus Yanofskybacteria bacterium RIFCSPHIGHO2_12_FULL_45_19b</name>
    <dbReference type="NCBI Taxonomy" id="1802689"/>
    <lineage>
        <taxon>Bacteria</taxon>
        <taxon>Candidatus Yanofskyibacteriota</taxon>
    </lineage>
</organism>
<evidence type="ECO:0008006" key="3">
    <source>
        <dbReference type="Google" id="ProtNLM"/>
    </source>
</evidence>
<comment type="caution">
    <text evidence="1">The sequence shown here is derived from an EMBL/GenBank/DDBJ whole genome shotgun (WGS) entry which is preliminary data.</text>
</comment>
<proteinExistence type="predicted"/>
<sequence length="209" mass="24294">MRPEAVELGFNPDELRFLRKLNRPAKIQDFLETLPINFESKGETLMSPRRVLQERCAHCMEGALLAAAALAVAGHKPLLLDLVTVEKDYYHVVAPFQIAGFWGAISKTNHAVLRYREPIYKTIRELALSYFHEYFLDDGSKTLRSYAGPFNLSRFNKKHWATSEEDLWWLSDELDNVKHYQILSQKQKTSLRRADKIEITAGKLEEWKR</sequence>
<dbReference type="Proteomes" id="UP000177478">
    <property type="component" value="Unassembled WGS sequence"/>
</dbReference>
<name>A0A1F8G3D3_9BACT</name>
<accession>A0A1F8G3D3</accession>